<evidence type="ECO:0000313" key="1">
    <source>
        <dbReference type="EMBL" id="RYO81067.1"/>
    </source>
</evidence>
<sequence>MTQPMSHSELSALEQGTHTRSLLNIWVFNGNITFSSTEEPKSPLSAVKVLYRLVGEEEANKMLESMTSDVQDIALPADGIDTVTGILGKSNNLLPESDRHFREWTVGLLEKWVAHR</sequence>
<keyword evidence="2" id="KW-1185">Reference proteome</keyword>
<organism evidence="1 2">
    <name type="scientific">Monosporascus cannonballus</name>
    <dbReference type="NCBI Taxonomy" id="155416"/>
    <lineage>
        <taxon>Eukaryota</taxon>
        <taxon>Fungi</taxon>
        <taxon>Dikarya</taxon>
        <taxon>Ascomycota</taxon>
        <taxon>Pezizomycotina</taxon>
        <taxon>Sordariomycetes</taxon>
        <taxon>Xylariomycetidae</taxon>
        <taxon>Xylariales</taxon>
        <taxon>Xylariales incertae sedis</taxon>
        <taxon>Monosporascus</taxon>
    </lineage>
</organism>
<evidence type="ECO:0000313" key="2">
    <source>
        <dbReference type="Proteomes" id="UP000294003"/>
    </source>
</evidence>
<reference evidence="1 2" key="1">
    <citation type="submission" date="2018-06" db="EMBL/GenBank/DDBJ databases">
        <title>Complete Genomes of Monosporascus.</title>
        <authorList>
            <person name="Robinson A.J."/>
            <person name="Natvig D.O."/>
        </authorList>
    </citation>
    <scope>NUCLEOTIDE SEQUENCE [LARGE SCALE GENOMIC DNA]</scope>
    <source>
        <strain evidence="1 2">CBS 609.92</strain>
    </source>
</reference>
<name>A0ABY0H406_9PEZI</name>
<dbReference type="Pfam" id="PF09814">
    <property type="entry name" value="HECT_2"/>
    <property type="match status" value="1"/>
</dbReference>
<dbReference type="EMBL" id="QJNS01000263">
    <property type="protein sequence ID" value="RYO81067.1"/>
    <property type="molecule type" value="Genomic_DNA"/>
</dbReference>
<dbReference type="InterPro" id="IPR019193">
    <property type="entry name" value="UBQ-conj_enz_E2-bd_prot"/>
</dbReference>
<proteinExistence type="predicted"/>
<accession>A0ABY0H406</accession>
<comment type="caution">
    <text evidence="1">The sequence shown here is derived from an EMBL/GenBank/DDBJ whole genome shotgun (WGS) entry which is preliminary data.</text>
</comment>
<protein>
    <submittedName>
        <fullName evidence="1">Uncharacterized protein</fullName>
    </submittedName>
</protein>
<dbReference type="Proteomes" id="UP000294003">
    <property type="component" value="Unassembled WGS sequence"/>
</dbReference>
<gene>
    <name evidence="1" type="ORF">DL762_007312</name>
</gene>